<dbReference type="PANTHER" id="PTHR45765:SF1">
    <property type="entry name" value="METHIONINE--TRNA LIGASE, CYTOPLASMIC"/>
    <property type="match status" value="1"/>
</dbReference>
<comment type="similarity">
    <text evidence="1 9">Belongs to the class-I aminoacyl-tRNA synthetase family.</text>
</comment>
<keyword evidence="6 9" id="KW-0030">Aminoacyl-tRNA synthetase</keyword>
<proteinExistence type="inferred from homology"/>
<keyword evidence="12" id="KW-1185">Reference proteome</keyword>
<protein>
    <recommendedName>
        <fullName evidence="7">Methionyl-tRNA synthetase</fullName>
    </recommendedName>
</protein>
<dbReference type="InterPro" id="IPR014729">
    <property type="entry name" value="Rossmann-like_a/b/a_fold"/>
</dbReference>
<evidence type="ECO:0000256" key="3">
    <source>
        <dbReference type="ARBA" id="ARBA00022741"/>
    </source>
</evidence>
<keyword evidence="3 9" id="KW-0547">Nucleotide-binding</keyword>
<organism evidence="11 12">
    <name type="scientific">Basidiobolus ranarum</name>
    <dbReference type="NCBI Taxonomy" id="34480"/>
    <lineage>
        <taxon>Eukaryota</taxon>
        <taxon>Fungi</taxon>
        <taxon>Fungi incertae sedis</taxon>
        <taxon>Zoopagomycota</taxon>
        <taxon>Entomophthoromycotina</taxon>
        <taxon>Basidiobolomycetes</taxon>
        <taxon>Basidiobolales</taxon>
        <taxon>Basidiobolaceae</taxon>
        <taxon>Basidiobolus</taxon>
    </lineage>
</organism>
<keyword evidence="4 9" id="KW-0067">ATP-binding</keyword>
<dbReference type="InterPro" id="IPR033911">
    <property type="entry name" value="MetRS_core"/>
</dbReference>
<evidence type="ECO:0000256" key="4">
    <source>
        <dbReference type="ARBA" id="ARBA00022840"/>
    </source>
</evidence>
<dbReference type="InterPro" id="IPR001412">
    <property type="entry name" value="aa-tRNA-synth_I_CS"/>
</dbReference>
<evidence type="ECO:0000256" key="5">
    <source>
        <dbReference type="ARBA" id="ARBA00022917"/>
    </source>
</evidence>
<evidence type="ECO:0000256" key="9">
    <source>
        <dbReference type="RuleBase" id="RU363039"/>
    </source>
</evidence>
<evidence type="ECO:0000313" key="12">
    <source>
        <dbReference type="Proteomes" id="UP001479436"/>
    </source>
</evidence>
<dbReference type="PROSITE" id="PS00178">
    <property type="entry name" value="AA_TRNA_LIGASE_I"/>
    <property type="match status" value="1"/>
</dbReference>
<dbReference type="Proteomes" id="UP001479436">
    <property type="component" value="Unassembled WGS sequence"/>
</dbReference>
<evidence type="ECO:0000256" key="6">
    <source>
        <dbReference type="ARBA" id="ARBA00023146"/>
    </source>
</evidence>
<evidence type="ECO:0000313" key="11">
    <source>
        <dbReference type="EMBL" id="KAK9764057.1"/>
    </source>
</evidence>
<feature type="non-terminal residue" evidence="11">
    <location>
        <position position="274"/>
    </location>
</feature>
<dbReference type="Gene3D" id="3.40.50.620">
    <property type="entry name" value="HUPs"/>
    <property type="match status" value="1"/>
</dbReference>
<dbReference type="EMBL" id="JASJQH010000504">
    <property type="protein sequence ID" value="KAK9764057.1"/>
    <property type="molecule type" value="Genomic_DNA"/>
</dbReference>
<dbReference type="Gene3D" id="2.20.28.20">
    <property type="entry name" value="Methionyl-tRNA synthetase, Zn-domain"/>
    <property type="match status" value="1"/>
</dbReference>
<dbReference type="PRINTS" id="PR01041">
    <property type="entry name" value="TRNASYNTHMET"/>
</dbReference>
<keyword evidence="5 9" id="KW-0648">Protein biosynthesis</keyword>
<feature type="domain" description="Methionyl/Leucyl tRNA synthetase" evidence="10">
    <location>
        <begin position="56"/>
        <end position="269"/>
    </location>
</feature>
<dbReference type="GO" id="GO:0004825">
    <property type="term" value="F:methionine-tRNA ligase activity"/>
    <property type="evidence" value="ECO:0007669"/>
    <property type="project" value="UniProtKB-EC"/>
</dbReference>
<keyword evidence="2 9" id="KW-0436">Ligase</keyword>
<evidence type="ECO:0000256" key="2">
    <source>
        <dbReference type="ARBA" id="ARBA00022598"/>
    </source>
</evidence>
<dbReference type="InterPro" id="IPR023458">
    <property type="entry name" value="Met-tRNA_ligase_1"/>
</dbReference>
<dbReference type="SUPFAM" id="SSF52374">
    <property type="entry name" value="Nucleotidylyl transferase"/>
    <property type="match status" value="1"/>
</dbReference>
<evidence type="ECO:0000256" key="7">
    <source>
        <dbReference type="ARBA" id="ARBA00030904"/>
    </source>
</evidence>
<dbReference type="SUPFAM" id="SSF57770">
    <property type="entry name" value="Methionyl-tRNA synthetase (MetRS), Zn-domain"/>
    <property type="match status" value="1"/>
</dbReference>
<dbReference type="InterPro" id="IPR029038">
    <property type="entry name" value="MetRS_Zn"/>
</dbReference>
<accession>A0ABR2WRI2</accession>
<evidence type="ECO:0000256" key="8">
    <source>
        <dbReference type="ARBA" id="ARBA00047364"/>
    </source>
</evidence>
<gene>
    <name evidence="11" type="primary">MES1_2</name>
    <name evidence="11" type="ORF">K7432_008775</name>
</gene>
<dbReference type="PANTHER" id="PTHR45765">
    <property type="entry name" value="METHIONINE--TRNA LIGASE"/>
    <property type="match status" value="1"/>
</dbReference>
<evidence type="ECO:0000256" key="1">
    <source>
        <dbReference type="ARBA" id="ARBA00005594"/>
    </source>
</evidence>
<comment type="catalytic activity">
    <reaction evidence="8">
        <text>tRNA(Met) + L-methionine + ATP = L-methionyl-tRNA(Met) + AMP + diphosphate</text>
        <dbReference type="Rhea" id="RHEA:13481"/>
        <dbReference type="Rhea" id="RHEA-COMP:9667"/>
        <dbReference type="Rhea" id="RHEA-COMP:9698"/>
        <dbReference type="ChEBI" id="CHEBI:30616"/>
        <dbReference type="ChEBI" id="CHEBI:33019"/>
        <dbReference type="ChEBI" id="CHEBI:57844"/>
        <dbReference type="ChEBI" id="CHEBI:78442"/>
        <dbReference type="ChEBI" id="CHEBI:78530"/>
        <dbReference type="ChEBI" id="CHEBI:456215"/>
        <dbReference type="EC" id="6.1.1.10"/>
    </reaction>
</comment>
<reference evidence="11 12" key="1">
    <citation type="submission" date="2023-04" db="EMBL/GenBank/DDBJ databases">
        <title>Genome of Basidiobolus ranarum AG-B5.</title>
        <authorList>
            <person name="Stajich J.E."/>
            <person name="Carter-House D."/>
            <person name="Gryganskyi A."/>
        </authorList>
    </citation>
    <scope>NUCLEOTIDE SEQUENCE [LARGE SCALE GENOMIC DNA]</scope>
    <source>
        <strain evidence="11 12">AG-B5</strain>
    </source>
</reference>
<name>A0ABR2WRI2_9FUNG</name>
<comment type="caution">
    <text evidence="11">The sequence shown here is derived from an EMBL/GenBank/DDBJ whole genome shotgun (WGS) entry which is preliminary data.</text>
</comment>
<sequence length="274" mass="31001">MIFGRACSLNSTTEMSSINQKLERPIADNSNRRVRNGIALNLSTDVKLPIKGEKNILITSALPYVNNVPHLGNIIGAVLSADVFARYTRSRGYNVLYICGTDEYGTATETKALEEGISCRELCDKYNALHTRVYEWFGVSFDYFGRTTTNQQTEIAQDIFLKLQDNGYLIEDTMTQLYCERCERFLADRYVEGTCPRCKYADARGDQCDQCQHLLNAIELISPRCKLDGNTPITRDSTHMFIDLPKLQPLCEEFVRESSTIGNWSNNGKVITQS</sequence>
<evidence type="ECO:0000259" key="10">
    <source>
        <dbReference type="Pfam" id="PF09334"/>
    </source>
</evidence>
<dbReference type="InterPro" id="IPR015413">
    <property type="entry name" value="Methionyl/Leucyl_tRNA_Synth"/>
</dbReference>
<dbReference type="Pfam" id="PF09334">
    <property type="entry name" value="tRNA-synt_1g"/>
    <property type="match status" value="1"/>
</dbReference>